<dbReference type="InterPro" id="IPR050164">
    <property type="entry name" value="Peptidase_C19"/>
</dbReference>
<proteinExistence type="inferred from homology"/>
<dbReference type="GO" id="GO:0005829">
    <property type="term" value="C:cytosol"/>
    <property type="evidence" value="ECO:0007669"/>
    <property type="project" value="TreeGrafter"/>
</dbReference>
<dbReference type="AlphaFoldDB" id="A0A067R8I7"/>
<keyword evidence="5" id="KW-1185">Reference proteome</keyword>
<dbReference type="GO" id="GO:0016579">
    <property type="term" value="P:protein deubiquitination"/>
    <property type="evidence" value="ECO:0007669"/>
    <property type="project" value="InterPro"/>
</dbReference>
<dbReference type="SUPFAM" id="SSF54001">
    <property type="entry name" value="Cysteine proteinases"/>
    <property type="match status" value="1"/>
</dbReference>
<dbReference type="InterPro" id="IPR038765">
    <property type="entry name" value="Papain-like_cys_pep_sf"/>
</dbReference>
<sequence length="749" mass="81658">MTVLLEENAAGESSSSPPRKKLCLSLSARNKLVGVPHNKAAHVNKNNPNNAAGNDFKDKYSKLSTSSTKSNSSSDVGRGEKAPAALKNSEEGSLLSVVTGTAMLNGYLAGDSHKSSTDDSPGSDTGVGCSPVATLCNLGNTCFLNSVIYTLRFAPAFLHNLHHLAADLGDLTSKQQQVKVKSSSLGRNVTSTSSGKSWSSKDLLSLANSGDPLQCKSRIQVATERLHDLYESLHSAEIKENSDPFQPDVFLHALREVNPIFEGNQQHDAHELLVCLLDNIRETCRFLADQQKLANEQHMATNSALLCDPLETTVNLHQTSSSNSSKWGVRKSWKRKKVSSSSQKNATSNGLPNGIGPEHPHLMNGGVGTRLSAIGISENGQSSSNSTCPADITTSCKSETQQPEKSTGKKAGVGYNFVTNDFEGVTVLCTTCLECEHTTERKETFCDICVPIMTAEQDSDEGDLPQRVSEVYQAAIVTSENLRDLNKYWCEQCLRYNEARRSVRYETLPKLLVLQLKRFSSTFGSMVCMSKVNDYMPTPLTLACFCEQCCPIAEDQRPHRYELFGVIMHLGATIASGHYVAYVKASENVCDYYHCDRDKRKSSSLSSASAGGKTGSNSSGDKMGSILKFFRPRSSNSNNADVPNKQHHSTGNGVYYRHTCRSMDCCGVRLNRSLMNGADPTIQKSQMNGLDIGVSVAVVDTSVPEPVWLECDDETVRLLTRKEFEDVLAPKPSKSSALTPYLLFYSKCP</sequence>
<gene>
    <name evidence="4" type="ORF">L798_05996</name>
</gene>
<dbReference type="InParanoid" id="A0A067R8I7"/>
<feature type="region of interest" description="Disordered" evidence="2">
    <location>
        <begin position="317"/>
        <end position="410"/>
    </location>
</feature>
<dbReference type="InterPro" id="IPR018200">
    <property type="entry name" value="USP_CS"/>
</dbReference>
<dbReference type="STRING" id="136037.A0A067R8I7"/>
<organism evidence="4 5">
    <name type="scientific">Zootermopsis nevadensis</name>
    <name type="common">Dampwood termite</name>
    <dbReference type="NCBI Taxonomy" id="136037"/>
    <lineage>
        <taxon>Eukaryota</taxon>
        <taxon>Metazoa</taxon>
        <taxon>Ecdysozoa</taxon>
        <taxon>Arthropoda</taxon>
        <taxon>Hexapoda</taxon>
        <taxon>Insecta</taxon>
        <taxon>Pterygota</taxon>
        <taxon>Neoptera</taxon>
        <taxon>Polyneoptera</taxon>
        <taxon>Dictyoptera</taxon>
        <taxon>Blattodea</taxon>
        <taxon>Blattoidea</taxon>
        <taxon>Termitoidae</taxon>
        <taxon>Termopsidae</taxon>
        <taxon>Zootermopsis</taxon>
    </lineage>
</organism>
<dbReference type="OMA" id="QLSNHQD"/>
<dbReference type="GO" id="GO:0005634">
    <property type="term" value="C:nucleus"/>
    <property type="evidence" value="ECO:0007669"/>
    <property type="project" value="TreeGrafter"/>
</dbReference>
<keyword evidence="4" id="KW-0378">Hydrolase</keyword>
<feature type="compositionally biased region" description="Basic residues" evidence="2">
    <location>
        <begin position="328"/>
        <end position="338"/>
    </location>
</feature>
<dbReference type="EMBL" id="KK852634">
    <property type="protein sequence ID" value="KDR19783.1"/>
    <property type="molecule type" value="Genomic_DNA"/>
</dbReference>
<evidence type="ECO:0000256" key="2">
    <source>
        <dbReference type="SAM" id="MobiDB-lite"/>
    </source>
</evidence>
<dbReference type="FunCoup" id="A0A067R8I7">
    <property type="interactions" value="1362"/>
</dbReference>
<feature type="compositionally biased region" description="Low complexity" evidence="2">
    <location>
        <begin position="603"/>
        <end position="620"/>
    </location>
</feature>
<dbReference type="PANTHER" id="PTHR24006">
    <property type="entry name" value="UBIQUITIN CARBOXYL-TERMINAL HYDROLASE"/>
    <property type="match status" value="1"/>
</dbReference>
<dbReference type="Gene3D" id="3.90.70.10">
    <property type="entry name" value="Cysteine proteinases"/>
    <property type="match status" value="1"/>
</dbReference>
<feature type="region of interest" description="Disordered" evidence="2">
    <location>
        <begin position="1"/>
        <end position="21"/>
    </location>
</feature>
<protein>
    <submittedName>
        <fullName evidence="4">Ubiquitin carboxyl-terminal hydrolase 1</fullName>
    </submittedName>
</protein>
<accession>A0A067R8I7</accession>
<dbReference type="InterPro" id="IPR001394">
    <property type="entry name" value="Peptidase_C19_UCH"/>
</dbReference>
<evidence type="ECO:0000313" key="5">
    <source>
        <dbReference type="Proteomes" id="UP000027135"/>
    </source>
</evidence>
<name>A0A067R8I7_ZOONE</name>
<dbReference type="Pfam" id="PF00443">
    <property type="entry name" value="UCH"/>
    <property type="match status" value="1"/>
</dbReference>
<dbReference type="Proteomes" id="UP000027135">
    <property type="component" value="Unassembled WGS sequence"/>
</dbReference>
<evidence type="ECO:0000256" key="1">
    <source>
        <dbReference type="ARBA" id="ARBA00009085"/>
    </source>
</evidence>
<dbReference type="GO" id="GO:0004843">
    <property type="term" value="F:cysteine-type deubiquitinase activity"/>
    <property type="evidence" value="ECO:0007669"/>
    <property type="project" value="InterPro"/>
</dbReference>
<dbReference type="eggNOG" id="KOG1864">
    <property type="taxonomic scope" value="Eukaryota"/>
</dbReference>
<dbReference type="PANTHER" id="PTHR24006:SF905">
    <property type="entry name" value="UBIQUITIN CARBOXYL-TERMINAL HYDROLASE 1"/>
    <property type="match status" value="1"/>
</dbReference>
<feature type="compositionally biased region" description="Polar residues" evidence="2">
    <location>
        <begin position="378"/>
        <end position="405"/>
    </location>
</feature>
<evidence type="ECO:0000259" key="3">
    <source>
        <dbReference type="Pfam" id="PF00443"/>
    </source>
</evidence>
<feature type="region of interest" description="Disordered" evidence="2">
    <location>
        <begin position="35"/>
        <end position="88"/>
    </location>
</feature>
<evidence type="ECO:0000313" key="4">
    <source>
        <dbReference type="EMBL" id="KDR19783.1"/>
    </source>
</evidence>
<feature type="compositionally biased region" description="Low complexity" evidence="2">
    <location>
        <begin position="62"/>
        <end position="74"/>
    </location>
</feature>
<feature type="region of interest" description="Disordered" evidence="2">
    <location>
        <begin position="602"/>
        <end position="623"/>
    </location>
</feature>
<feature type="compositionally biased region" description="Low complexity" evidence="2">
    <location>
        <begin position="36"/>
        <end position="54"/>
    </location>
</feature>
<reference evidence="4 5" key="1">
    <citation type="journal article" date="2014" name="Nat. Commun.">
        <title>Molecular traces of alternative social organization in a termite genome.</title>
        <authorList>
            <person name="Terrapon N."/>
            <person name="Li C."/>
            <person name="Robertson H.M."/>
            <person name="Ji L."/>
            <person name="Meng X."/>
            <person name="Booth W."/>
            <person name="Chen Z."/>
            <person name="Childers C.P."/>
            <person name="Glastad K.M."/>
            <person name="Gokhale K."/>
            <person name="Gowin J."/>
            <person name="Gronenberg W."/>
            <person name="Hermansen R.A."/>
            <person name="Hu H."/>
            <person name="Hunt B.G."/>
            <person name="Huylmans A.K."/>
            <person name="Khalil S.M."/>
            <person name="Mitchell R.D."/>
            <person name="Munoz-Torres M.C."/>
            <person name="Mustard J.A."/>
            <person name="Pan H."/>
            <person name="Reese J.T."/>
            <person name="Scharf M.E."/>
            <person name="Sun F."/>
            <person name="Vogel H."/>
            <person name="Xiao J."/>
            <person name="Yang W."/>
            <person name="Yang Z."/>
            <person name="Yang Z."/>
            <person name="Zhou J."/>
            <person name="Zhu J."/>
            <person name="Brent C.S."/>
            <person name="Elsik C.G."/>
            <person name="Goodisman M.A."/>
            <person name="Liberles D.A."/>
            <person name="Roe R.M."/>
            <person name="Vargo E.L."/>
            <person name="Vilcinskas A."/>
            <person name="Wang J."/>
            <person name="Bornberg-Bauer E."/>
            <person name="Korb J."/>
            <person name="Zhang G."/>
            <person name="Liebig J."/>
        </authorList>
    </citation>
    <scope>NUCLEOTIDE SEQUENCE [LARGE SCALE GENOMIC DNA]</scope>
    <source>
        <tissue evidence="4">Whole organism</tissue>
    </source>
</reference>
<dbReference type="PROSITE" id="PS00973">
    <property type="entry name" value="USP_2"/>
    <property type="match status" value="1"/>
</dbReference>
<feature type="domain" description="Peptidase C19 ubiquitin carboxyl-terminal hydrolase" evidence="3">
    <location>
        <begin position="135"/>
        <end position="604"/>
    </location>
</feature>
<comment type="similarity">
    <text evidence="1">Belongs to the peptidase C19 family.</text>
</comment>